<dbReference type="GO" id="GO:0005737">
    <property type="term" value="C:cytoplasm"/>
    <property type="evidence" value="ECO:0007669"/>
    <property type="project" value="UniProtKB-SubCell"/>
</dbReference>
<dbReference type="InterPro" id="IPR003664">
    <property type="entry name" value="FA_synthesis"/>
</dbReference>
<dbReference type="AlphaFoldDB" id="A0A7Y2EGG1"/>
<dbReference type="GO" id="GO:0043811">
    <property type="term" value="F:phosphate:acyl-[acyl carrier protein] acyltransferase activity"/>
    <property type="evidence" value="ECO:0007669"/>
    <property type="project" value="UniProtKB-UniRule"/>
</dbReference>
<evidence type="ECO:0000313" key="11">
    <source>
        <dbReference type="EMBL" id="NNF07813.1"/>
    </source>
</evidence>
<keyword evidence="3 10" id="KW-0444">Lipid biosynthesis</keyword>
<comment type="subcellular location">
    <subcellularLocation>
        <location evidence="10">Cytoplasm</location>
    </subcellularLocation>
    <text evidence="10">Associated with the membrane possibly through PlsY.</text>
</comment>
<comment type="subunit">
    <text evidence="9 10">Homodimer. Probably interacts with PlsY.</text>
</comment>
<comment type="similarity">
    <text evidence="10">Belongs to the PlsX family.</text>
</comment>
<evidence type="ECO:0000256" key="8">
    <source>
        <dbReference type="ARBA" id="ARBA00024069"/>
    </source>
</evidence>
<keyword evidence="7 10" id="KW-1208">Phospholipid metabolism</keyword>
<evidence type="ECO:0000256" key="10">
    <source>
        <dbReference type="HAMAP-Rule" id="MF_00019"/>
    </source>
</evidence>
<organism evidence="11 12">
    <name type="scientific">Eiseniibacteriota bacterium</name>
    <dbReference type="NCBI Taxonomy" id="2212470"/>
    <lineage>
        <taxon>Bacteria</taxon>
        <taxon>Candidatus Eiseniibacteriota</taxon>
    </lineage>
</organism>
<dbReference type="InterPro" id="IPR012281">
    <property type="entry name" value="Phospholipid_synth_PlsX-like"/>
</dbReference>
<keyword evidence="4 10" id="KW-0808">Transferase</keyword>
<reference evidence="11 12" key="1">
    <citation type="submission" date="2020-03" db="EMBL/GenBank/DDBJ databases">
        <title>Metabolic flexibility allows generalist bacteria to become dominant in a frequently disturbed ecosystem.</title>
        <authorList>
            <person name="Chen Y.-J."/>
            <person name="Leung P.M."/>
            <person name="Bay S.K."/>
            <person name="Hugenholtz P."/>
            <person name="Kessler A.J."/>
            <person name="Shelley G."/>
            <person name="Waite D.W."/>
            <person name="Cook P.L."/>
            <person name="Greening C."/>
        </authorList>
    </citation>
    <scope>NUCLEOTIDE SEQUENCE [LARGE SCALE GENOMIC DNA]</scope>
    <source>
        <strain evidence="11">SS_bin_28</strain>
    </source>
</reference>
<proteinExistence type="inferred from homology"/>
<dbReference type="PANTHER" id="PTHR30100">
    <property type="entry name" value="FATTY ACID/PHOSPHOLIPID SYNTHESIS PROTEIN PLSX"/>
    <property type="match status" value="1"/>
</dbReference>
<evidence type="ECO:0000256" key="5">
    <source>
        <dbReference type="ARBA" id="ARBA00023098"/>
    </source>
</evidence>
<evidence type="ECO:0000256" key="2">
    <source>
        <dbReference type="ARBA" id="ARBA00022490"/>
    </source>
</evidence>
<accession>A0A7Y2EGG1</accession>
<dbReference type="SUPFAM" id="SSF53659">
    <property type="entry name" value="Isocitrate/Isopropylmalate dehydrogenase-like"/>
    <property type="match status" value="1"/>
</dbReference>
<keyword evidence="11" id="KW-0012">Acyltransferase</keyword>
<dbReference type="Proteomes" id="UP000547674">
    <property type="component" value="Unassembled WGS sequence"/>
</dbReference>
<keyword evidence="2 10" id="KW-0963">Cytoplasm</keyword>
<protein>
    <recommendedName>
        <fullName evidence="8 10">Phosphate acyltransferase</fullName>
        <ecNumber evidence="8 10">2.3.1.274</ecNumber>
    </recommendedName>
    <alternativeName>
        <fullName evidence="10">Acyl-ACP phosphotransacylase</fullName>
    </alternativeName>
    <alternativeName>
        <fullName evidence="10">Acyl-[acyl-carrier-protein]--phosphate acyltransferase</fullName>
    </alternativeName>
    <alternativeName>
        <fullName evidence="10">Phosphate-acyl-ACP acyltransferase</fullName>
    </alternativeName>
</protein>
<sequence length="340" mass="36317">MPVAVDAMGGDHAPDVVIQGACEAQDRYGDLLRPILVGDQQKLEEKLKSFGKNDELEIVHAAQQVAMDESGAGSFRKKRDSSLAVATRLVRDGSAKGVFSAGNTGAMVASSLLNIGRIAGVSRPALATLIPTSRPSQPWVILLDVGATAECKALNLYQYAILGELYARALLKLEQPRVGLLNIGEESSKGTELAQEAHAMMQRRSAFIGNVEGQDILSGNADVVVTDGFSGNVMLKFAESVWPFLGAVVREEIGSNLQSKLGALMLKPSFKRLKTRMDYSEYGGAPLLGVNGISIVGHGRSDAKAVRNGIRFAAQLVRSGLNDAIRTELQREEEGEVVNS</sequence>
<comment type="catalytic activity">
    <reaction evidence="1 10">
        <text>a fatty acyl-[ACP] + phosphate = an acyl phosphate + holo-[ACP]</text>
        <dbReference type="Rhea" id="RHEA:42292"/>
        <dbReference type="Rhea" id="RHEA-COMP:9685"/>
        <dbReference type="Rhea" id="RHEA-COMP:14125"/>
        <dbReference type="ChEBI" id="CHEBI:43474"/>
        <dbReference type="ChEBI" id="CHEBI:59918"/>
        <dbReference type="ChEBI" id="CHEBI:64479"/>
        <dbReference type="ChEBI" id="CHEBI:138651"/>
        <dbReference type="EC" id="2.3.1.274"/>
    </reaction>
</comment>
<dbReference type="GO" id="GO:0008654">
    <property type="term" value="P:phospholipid biosynthetic process"/>
    <property type="evidence" value="ECO:0007669"/>
    <property type="project" value="UniProtKB-KW"/>
</dbReference>
<keyword evidence="5 10" id="KW-0443">Lipid metabolism</keyword>
<dbReference type="Gene3D" id="3.40.718.10">
    <property type="entry name" value="Isopropylmalate Dehydrogenase"/>
    <property type="match status" value="1"/>
</dbReference>
<gene>
    <name evidence="10 11" type="primary">plsX</name>
    <name evidence="11" type="ORF">HKN21_13700</name>
</gene>
<comment type="caution">
    <text evidence="11">The sequence shown here is derived from an EMBL/GenBank/DDBJ whole genome shotgun (WGS) entry which is preliminary data.</text>
</comment>
<dbReference type="NCBIfam" id="TIGR00182">
    <property type="entry name" value="plsX"/>
    <property type="match status" value="1"/>
</dbReference>
<dbReference type="Pfam" id="PF02504">
    <property type="entry name" value="FA_synthesis"/>
    <property type="match status" value="1"/>
</dbReference>
<evidence type="ECO:0000256" key="9">
    <source>
        <dbReference type="ARBA" id="ARBA00046608"/>
    </source>
</evidence>
<name>A0A7Y2EGG1_UNCEI</name>
<evidence type="ECO:0000256" key="4">
    <source>
        <dbReference type="ARBA" id="ARBA00022679"/>
    </source>
</evidence>
<keyword evidence="6 10" id="KW-0594">Phospholipid biosynthesis</keyword>
<dbReference type="PANTHER" id="PTHR30100:SF1">
    <property type="entry name" value="PHOSPHATE ACYLTRANSFERASE"/>
    <property type="match status" value="1"/>
</dbReference>
<comment type="function">
    <text evidence="10">Catalyzes the reversible formation of acyl-phosphate (acyl-PO(4)) from acyl-[acyl-carrier-protein] (acyl-ACP). This enzyme utilizes acyl-ACP as fatty acyl donor, but not acyl-CoA.</text>
</comment>
<comment type="pathway">
    <text evidence="10">Lipid metabolism; phospholipid metabolism.</text>
</comment>
<evidence type="ECO:0000256" key="3">
    <source>
        <dbReference type="ARBA" id="ARBA00022516"/>
    </source>
</evidence>
<dbReference type="HAMAP" id="MF_00019">
    <property type="entry name" value="PlsX"/>
    <property type="match status" value="1"/>
</dbReference>
<dbReference type="UniPathway" id="UPA00085"/>
<evidence type="ECO:0000256" key="7">
    <source>
        <dbReference type="ARBA" id="ARBA00023264"/>
    </source>
</evidence>
<dbReference type="GO" id="GO:0006633">
    <property type="term" value="P:fatty acid biosynthetic process"/>
    <property type="evidence" value="ECO:0007669"/>
    <property type="project" value="UniProtKB-UniRule"/>
</dbReference>
<evidence type="ECO:0000256" key="1">
    <source>
        <dbReference type="ARBA" id="ARBA00001232"/>
    </source>
</evidence>
<evidence type="ECO:0000313" key="12">
    <source>
        <dbReference type="Proteomes" id="UP000547674"/>
    </source>
</evidence>
<dbReference type="PIRSF" id="PIRSF002465">
    <property type="entry name" value="Phsphlp_syn_PlsX"/>
    <property type="match status" value="1"/>
</dbReference>
<dbReference type="EC" id="2.3.1.274" evidence="8 10"/>
<evidence type="ECO:0000256" key="6">
    <source>
        <dbReference type="ARBA" id="ARBA00023209"/>
    </source>
</evidence>
<dbReference type="EMBL" id="JABDJR010000552">
    <property type="protein sequence ID" value="NNF07813.1"/>
    <property type="molecule type" value="Genomic_DNA"/>
</dbReference>